<name>A0ABQ4TR72_9HYPH</name>
<protein>
    <submittedName>
        <fullName evidence="1">Uncharacterized protein</fullName>
    </submittedName>
</protein>
<keyword evidence="2" id="KW-1185">Reference proteome</keyword>
<evidence type="ECO:0000313" key="2">
    <source>
        <dbReference type="Proteomes" id="UP001055101"/>
    </source>
</evidence>
<gene>
    <name evidence="1" type="ORF">EKPJFOCH_3057</name>
</gene>
<organism evidence="1 2">
    <name type="scientific">Methylobacterium thuringiense</name>
    <dbReference type="NCBI Taxonomy" id="1003091"/>
    <lineage>
        <taxon>Bacteria</taxon>
        <taxon>Pseudomonadati</taxon>
        <taxon>Pseudomonadota</taxon>
        <taxon>Alphaproteobacteria</taxon>
        <taxon>Hyphomicrobiales</taxon>
        <taxon>Methylobacteriaceae</taxon>
        <taxon>Methylobacterium</taxon>
    </lineage>
</organism>
<reference evidence="1" key="1">
    <citation type="journal article" date="2021" name="Front. Microbiol.">
        <title>Comprehensive Comparative Genomics and Phenotyping of Methylobacterium Species.</title>
        <authorList>
            <person name="Alessa O."/>
            <person name="Ogura Y."/>
            <person name="Fujitani Y."/>
            <person name="Takami H."/>
            <person name="Hayashi T."/>
            <person name="Sahin N."/>
            <person name="Tani A."/>
        </authorList>
    </citation>
    <scope>NUCLEOTIDE SEQUENCE</scope>
    <source>
        <strain evidence="1">DSM 23674</strain>
    </source>
</reference>
<sequence>MESVNGTAVSGSFRMRGLWLASTALVGIRLLPQPAPSVLHVAS</sequence>
<evidence type="ECO:0000313" key="1">
    <source>
        <dbReference type="EMBL" id="GJE56550.1"/>
    </source>
</evidence>
<dbReference type="RefSeq" id="WP_281407172.1">
    <property type="nucleotide sequence ID" value="NZ_BPRA01000014.1"/>
</dbReference>
<dbReference type="Proteomes" id="UP001055101">
    <property type="component" value="Unassembled WGS sequence"/>
</dbReference>
<proteinExistence type="predicted"/>
<accession>A0ABQ4TR72</accession>
<comment type="caution">
    <text evidence="1">The sequence shown here is derived from an EMBL/GenBank/DDBJ whole genome shotgun (WGS) entry which is preliminary data.</text>
</comment>
<reference evidence="1" key="2">
    <citation type="submission" date="2021-08" db="EMBL/GenBank/DDBJ databases">
        <authorList>
            <person name="Tani A."/>
            <person name="Ola A."/>
            <person name="Ogura Y."/>
            <person name="Katsura K."/>
            <person name="Hayashi T."/>
        </authorList>
    </citation>
    <scope>NUCLEOTIDE SEQUENCE</scope>
    <source>
        <strain evidence="1">DSM 23674</strain>
    </source>
</reference>
<dbReference type="EMBL" id="BPRA01000014">
    <property type="protein sequence ID" value="GJE56550.1"/>
    <property type="molecule type" value="Genomic_DNA"/>
</dbReference>